<accession>A0A1N6ELL2</accession>
<evidence type="ECO:0000313" key="1">
    <source>
        <dbReference type="EMBL" id="SIN83936.1"/>
    </source>
</evidence>
<evidence type="ECO:0000313" key="2">
    <source>
        <dbReference type="Proteomes" id="UP000184782"/>
    </source>
</evidence>
<dbReference type="OrthoDB" id="1271224at2"/>
<name>A0A1N6ELL2_9FLAO</name>
<proteinExistence type="predicted"/>
<dbReference type="AlphaFoldDB" id="A0A1N6ELL2"/>
<sequence length="92" mass="10701">MEITEQNKDTIEYYLALNIQQQFGSHIDLKDEFIFTENLVSKKTIIAPTFSDKILSQPEIKEFLSALISDINNEEQPRKLPNSDQNQMRNVV</sequence>
<dbReference type="RefSeq" id="WP_074228451.1">
    <property type="nucleotide sequence ID" value="NZ_FSRQ01000001.1"/>
</dbReference>
<gene>
    <name evidence="1" type="ORF">SAMN05421769_0496</name>
</gene>
<dbReference type="Proteomes" id="UP000184782">
    <property type="component" value="Unassembled WGS sequence"/>
</dbReference>
<reference evidence="2" key="1">
    <citation type="submission" date="2016-12" db="EMBL/GenBank/DDBJ databases">
        <authorList>
            <person name="Varghese N."/>
            <person name="Submissions S."/>
        </authorList>
    </citation>
    <scope>NUCLEOTIDE SEQUENCE [LARGE SCALE GENOMIC DNA]</scope>
    <source>
        <strain evidence="2">DSM 16779</strain>
    </source>
</reference>
<protein>
    <submittedName>
        <fullName evidence="1">Uncharacterized protein</fullName>
    </submittedName>
</protein>
<keyword evidence="2" id="KW-1185">Reference proteome</keyword>
<dbReference type="EMBL" id="FSRQ01000001">
    <property type="protein sequence ID" value="SIN83936.1"/>
    <property type="molecule type" value="Genomic_DNA"/>
</dbReference>
<organism evidence="1 2">
    <name type="scientific">Chryseobacterium scophthalmum</name>
    <dbReference type="NCBI Taxonomy" id="59733"/>
    <lineage>
        <taxon>Bacteria</taxon>
        <taxon>Pseudomonadati</taxon>
        <taxon>Bacteroidota</taxon>
        <taxon>Flavobacteriia</taxon>
        <taxon>Flavobacteriales</taxon>
        <taxon>Weeksellaceae</taxon>
        <taxon>Chryseobacterium group</taxon>
        <taxon>Chryseobacterium</taxon>
    </lineage>
</organism>